<accession>A0LH37</accession>
<feature type="transmembrane region" description="Helical" evidence="2">
    <location>
        <begin position="68"/>
        <end position="87"/>
    </location>
</feature>
<evidence type="ECO:0000256" key="2">
    <source>
        <dbReference type="SAM" id="Phobius"/>
    </source>
</evidence>
<evidence type="ECO:0000259" key="3">
    <source>
        <dbReference type="PROSITE" id="PS51201"/>
    </source>
</evidence>
<feature type="domain" description="RCK N-terminal" evidence="3">
    <location>
        <begin position="113"/>
        <end position="229"/>
    </location>
</feature>
<sequence length="350" mass="38242">MQNVWFATTGHRVAILGVLSVFLVLFGTSGYVFIEHYTFLDALYMTVITLSTVGFTEVRPLTDHGRTFTMVLILMGASFVAFNLAYFSQLLLDGNLLELYRRRKLKKQLDQLNNHYIVCGYGQMGQIVVQELRHYGVPVVVLENDEAVLGKIAEKGIPHLAADATEEEALVAAGIGRAKGLVATVSRDTENVFIVLTARDLNRDILIYARASTPGTDKRLLKAGADRVVAPFALGGIRLAHNILRPTVIDFLDLALSAEGMELSMEELCIPEGAQIAGKDLVHSGIRSRYNLIVVGIKRSDGTMIYNPSPKEVLQSGDILISIGPQVNLEKFATELLGCCPHSALGPCRS</sequence>
<dbReference type="AlphaFoldDB" id="A0LH37"/>
<dbReference type="GO" id="GO:0008324">
    <property type="term" value="F:monoatomic cation transmembrane transporter activity"/>
    <property type="evidence" value="ECO:0007669"/>
    <property type="project" value="InterPro"/>
</dbReference>
<dbReference type="Pfam" id="PF02254">
    <property type="entry name" value="TrkA_N"/>
    <property type="match status" value="1"/>
</dbReference>
<evidence type="ECO:0000259" key="4">
    <source>
        <dbReference type="PROSITE" id="PS51202"/>
    </source>
</evidence>
<gene>
    <name evidence="5" type="ordered locus">Sfum_1045</name>
</gene>
<evidence type="ECO:0000256" key="1">
    <source>
        <dbReference type="ARBA" id="ARBA00004651"/>
    </source>
</evidence>
<dbReference type="InterPro" id="IPR036291">
    <property type="entry name" value="NAD(P)-bd_dom_sf"/>
</dbReference>
<dbReference type="Pfam" id="PF07885">
    <property type="entry name" value="Ion_trans_2"/>
    <property type="match status" value="1"/>
</dbReference>
<feature type="transmembrane region" description="Helical" evidence="2">
    <location>
        <begin position="39"/>
        <end position="56"/>
    </location>
</feature>
<name>A0LH37_SYNFM</name>
<dbReference type="GO" id="GO:0006813">
    <property type="term" value="P:potassium ion transport"/>
    <property type="evidence" value="ECO:0007669"/>
    <property type="project" value="InterPro"/>
</dbReference>
<dbReference type="EMBL" id="CP000478">
    <property type="protein sequence ID" value="ABK16739.1"/>
    <property type="molecule type" value="Genomic_DNA"/>
</dbReference>
<dbReference type="InterPro" id="IPR050721">
    <property type="entry name" value="Trk_Ktr_HKT_K-transport"/>
</dbReference>
<dbReference type="GO" id="GO:0005886">
    <property type="term" value="C:plasma membrane"/>
    <property type="evidence" value="ECO:0007669"/>
    <property type="project" value="UniProtKB-SubCell"/>
</dbReference>
<dbReference type="Gene3D" id="1.10.287.70">
    <property type="match status" value="1"/>
</dbReference>
<feature type="domain" description="RCK C-terminal" evidence="4">
    <location>
        <begin position="253"/>
        <end position="338"/>
    </location>
</feature>
<dbReference type="HOGENOM" id="CLU_050982_0_1_7"/>
<dbReference type="SUPFAM" id="SSF81324">
    <property type="entry name" value="Voltage-gated potassium channels"/>
    <property type="match status" value="1"/>
</dbReference>
<dbReference type="Gene3D" id="3.40.50.720">
    <property type="entry name" value="NAD(P)-binding Rossmann-like Domain"/>
    <property type="match status" value="1"/>
</dbReference>
<keyword evidence="2" id="KW-0472">Membrane</keyword>
<dbReference type="PROSITE" id="PS51202">
    <property type="entry name" value="RCK_C"/>
    <property type="match status" value="1"/>
</dbReference>
<comment type="subcellular location">
    <subcellularLocation>
        <location evidence="1">Cell membrane</location>
        <topology evidence="1">Multi-pass membrane protein</topology>
    </subcellularLocation>
</comment>
<protein>
    <submittedName>
        <fullName evidence="5">TrkA-N domain protein</fullName>
    </submittedName>
</protein>
<dbReference type="FunCoup" id="A0LH37">
    <property type="interactions" value="27"/>
</dbReference>
<dbReference type="PANTHER" id="PTHR43833:SF9">
    <property type="entry name" value="POTASSIUM CHANNEL PROTEIN YUGO-RELATED"/>
    <property type="match status" value="1"/>
</dbReference>
<dbReference type="InParanoid" id="A0LH37"/>
<dbReference type="RefSeq" id="WP_011697910.1">
    <property type="nucleotide sequence ID" value="NC_008554.1"/>
</dbReference>
<dbReference type="Gene3D" id="3.30.70.1450">
    <property type="entry name" value="Regulator of K+ conductance, C-terminal domain"/>
    <property type="match status" value="1"/>
</dbReference>
<dbReference type="eggNOG" id="COG1226">
    <property type="taxonomic scope" value="Bacteria"/>
</dbReference>
<keyword evidence="6" id="KW-1185">Reference proteome</keyword>
<feature type="transmembrane region" description="Helical" evidence="2">
    <location>
        <begin position="12"/>
        <end position="33"/>
    </location>
</feature>
<dbReference type="STRING" id="335543.Sfum_1045"/>
<dbReference type="Pfam" id="PF02080">
    <property type="entry name" value="TrkA_C"/>
    <property type="match status" value="1"/>
</dbReference>
<evidence type="ECO:0000313" key="6">
    <source>
        <dbReference type="Proteomes" id="UP000001784"/>
    </source>
</evidence>
<dbReference type="InterPro" id="IPR006037">
    <property type="entry name" value="RCK_C"/>
</dbReference>
<dbReference type="KEGG" id="sfu:Sfum_1045"/>
<organism evidence="5 6">
    <name type="scientific">Syntrophobacter fumaroxidans (strain DSM 10017 / MPOB)</name>
    <dbReference type="NCBI Taxonomy" id="335543"/>
    <lineage>
        <taxon>Bacteria</taxon>
        <taxon>Pseudomonadati</taxon>
        <taxon>Thermodesulfobacteriota</taxon>
        <taxon>Syntrophobacteria</taxon>
        <taxon>Syntrophobacterales</taxon>
        <taxon>Syntrophobacteraceae</taxon>
        <taxon>Syntrophobacter</taxon>
    </lineage>
</organism>
<dbReference type="Proteomes" id="UP000001784">
    <property type="component" value="Chromosome"/>
</dbReference>
<dbReference type="PANTHER" id="PTHR43833">
    <property type="entry name" value="POTASSIUM CHANNEL PROTEIN 2-RELATED-RELATED"/>
    <property type="match status" value="1"/>
</dbReference>
<dbReference type="OrthoDB" id="9781411at2"/>
<dbReference type="SUPFAM" id="SSF116726">
    <property type="entry name" value="TrkA C-terminal domain-like"/>
    <property type="match status" value="1"/>
</dbReference>
<dbReference type="InterPro" id="IPR003148">
    <property type="entry name" value="RCK_N"/>
</dbReference>
<dbReference type="InterPro" id="IPR013099">
    <property type="entry name" value="K_chnl_dom"/>
</dbReference>
<dbReference type="PROSITE" id="PS51201">
    <property type="entry name" value="RCK_N"/>
    <property type="match status" value="1"/>
</dbReference>
<dbReference type="SUPFAM" id="SSF51735">
    <property type="entry name" value="NAD(P)-binding Rossmann-fold domains"/>
    <property type="match status" value="1"/>
</dbReference>
<keyword evidence="2" id="KW-1133">Transmembrane helix</keyword>
<dbReference type="InterPro" id="IPR036721">
    <property type="entry name" value="RCK_C_sf"/>
</dbReference>
<proteinExistence type="predicted"/>
<evidence type="ECO:0000313" key="5">
    <source>
        <dbReference type="EMBL" id="ABK16739.1"/>
    </source>
</evidence>
<reference evidence="5 6" key="1">
    <citation type="submission" date="2006-10" db="EMBL/GenBank/DDBJ databases">
        <title>Complete sequence of Syntrophobacter fumaroxidans MPOB.</title>
        <authorList>
            <consortium name="US DOE Joint Genome Institute"/>
            <person name="Copeland A."/>
            <person name="Lucas S."/>
            <person name="Lapidus A."/>
            <person name="Barry K."/>
            <person name="Detter J.C."/>
            <person name="Glavina del Rio T."/>
            <person name="Hammon N."/>
            <person name="Israni S."/>
            <person name="Pitluck S."/>
            <person name="Goltsman E.G."/>
            <person name="Martinez M."/>
            <person name="Schmutz J."/>
            <person name="Larimer F."/>
            <person name="Land M."/>
            <person name="Hauser L."/>
            <person name="Kyrpides N."/>
            <person name="Kim E."/>
            <person name="Boone D.R."/>
            <person name="Brockman F."/>
            <person name="Culley D."/>
            <person name="Ferry J."/>
            <person name="Gunsalus R."/>
            <person name="McInerney M.J."/>
            <person name="Morrison M."/>
            <person name="Plugge C."/>
            <person name="Rohlin L."/>
            <person name="Scholten J."/>
            <person name="Sieber J."/>
            <person name="Stams A.J.M."/>
            <person name="Worm P."/>
            <person name="Henstra A.M."/>
            <person name="Richardson P."/>
        </authorList>
    </citation>
    <scope>NUCLEOTIDE SEQUENCE [LARGE SCALE GENOMIC DNA]</scope>
    <source>
        <strain evidence="6">DSM 10017 / MPOB</strain>
    </source>
</reference>
<keyword evidence="2" id="KW-0812">Transmembrane</keyword>